<comment type="catalytic activity">
    <reaction evidence="3">
        <text>2 GTP = 3',3'-c-di-GMP + 2 diphosphate</text>
        <dbReference type="Rhea" id="RHEA:24898"/>
        <dbReference type="ChEBI" id="CHEBI:33019"/>
        <dbReference type="ChEBI" id="CHEBI:37565"/>
        <dbReference type="ChEBI" id="CHEBI:58805"/>
        <dbReference type="EC" id="2.7.7.65"/>
    </reaction>
</comment>
<dbReference type="CDD" id="cd01949">
    <property type="entry name" value="GGDEF"/>
    <property type="match status" value="1"/>
</dbReference>
<protein>
    <recommendedName>
        <fullName evidence="2">diguanylate cyclase</fullName>
        <ecNumber evidence="2">2.7.7.65</ecNumber>
    </recommendedName>
</protein>
<dbReference type="EC" id="2.7.7.65" evidence="2"/>
<dbReference type="SMART" id="SM00267">
    <property type="entry name" value="GGDEF"/>
    <property type="match status" value="1"/>
</dbReference>
<feature type="signal peptide" evidence="4">
    <location>
        <begin position="1"/>
        <end position="29"/>
    </location>
</feature>
<dbReference type="Gene3D" id="1.25.40.10">
    <property type="entry name" value="Tetratricopeptide repeat domain"/>
    <property type="match status" value="2"/>
</dbReference>
<dbReference type="STRING" id="1903952.BIT28_05120"/>
<dbReference type="Gene3D" id="3.30.70.270">
    <property type="match status" value="1"/>
</dbReference>
<evidence type="ECO:0000313" key="6">
    <source>
        <dbReference type="EMBL" id="OLQ77724.1"/>
    </source>
</evidence>
<dbReference type="PROSITE" id="PS50887">
    <property type="entry name" value="GGDEF"/>
    <property type="match status" value="1"/>
</dbReference>
<dbReference type="RefSeq" id="WP_075763404.1">
    <property type="nucleotide sequence ID" value="NZ_MJIL01000060.1"/>
</dbReference>
<evidence type="ECO:0000256" key="4">
    <source>
        <dbReference type="SAM" id="SignalP"/>
    </source>
</evidence>
<feature type="chain" id="PRO_5013067966" description="diguanylate cyclase" evidence="4">
    <location>
        <begin position="30"/>
        <end position="656"/>
    </location>
</feature>
<dbReference type="GO" id="GO:0043709">
    <property type="term" value="P:cell adhesion involved in single-species biofilm formation"/>
    <property type="evidence" value="ECO:0007669"/>
    <property type="project" value="TreeGrafter"/>
</dbReference>
<dbReference type="PANTHER" id="PTHR45138:SF9">
    <property type="entry name" value="DIGUANYLATE CYCLASE DGCM-RELATED"/>
    <property type="match status" value="1"/>
</dbReference>
<dbReference type="InterPro" id="IPR000160">
    <property type="entry name" value="GGDEF_dom"/>
</dbReference>
<dbReference type="GO" id="GO:1902201">
    <property type="term" value="P:negative regulation of bacterial-type flagellum-dependent cell motility"/>
    <property type="evidence" value="ECO:0007669"/>
    <property type="project" value="TreeGrafter"/>
</dbReference>
<dbReference type="Proteomes" id="UP000186905">
    <property type="component" value="Unassembled WGS sequence"/>
</dbReference>
<comment type="cofactor">
    <cofactor evidence="1">
        <name>Mg(2+)</name>
        <dbReference type="ChEBI" id="CHEBI:18420"/>
    </cofactor>
</comment>
<keyword evidence="4" id="KW-0732">Signal</keyword>
<evidence type="ECO:0000256" key="3">
    <source>
        <dbReference type="ARBA" id="ARBA00034247"/>
    </source>
</evidence>
<dbReference type="InterPro" id="IPR029787">
    <property type="entry name" value="Nucleotide_cyclase"/>
</dbReference>
<dbReference type="Pfam" id="PF13424">
    <property type="entry name" value="TPR_12"/>
    <property type="match status" value="1"/>
</dbReference>
<keyword evidence="7" id="KW-1185">Reference proteome</keyword>
<dbReference type="SUPFAM" id="SSF48452">
    <property type="entry name" value="TPR-like"/>
    <property type="match status" value="2"/>
</dbReference>
<dbReference type="Pfam" id="PF00990">
    <property type="entry name" value="GGDEF"/>
    <property type="match status" value="1"/>
</dbReference>
<evidence type="ECO:0000256" key="2">
    <source>
        <dbReference type="ARBA" id="ARBA00012528"/>
    </source>
</evidence>
<accession>A0A1Q9GSQ0</accession>
<dbReference type="SUPFAM" id="SSF55073">
    <property type="entry name" value="Nucleotide cyclase"/>
    <property type="match status" value="1"/>
</dbReference>
<gene>
    <name evidence="6" type="ORF">BIT28_05120</name>
</gene>
<reference evidence="6 7" key="1">
    <citation type="submission" date="2016-09" db="EMBL/GenBank/DDBJ databases">
        <title>Photobacterium proteolyticum sp. nov. a protease producing bacterium isolated from ocean sediments of Laizhou Bay.</title>
        <authorList>
            <person name="Li Y."/>
        </authorList>
    </citation>
    <scope>NUCLEOTIDE SEQUENCE [LARGE SCALE GENOMIC DNA]</scope>
    <source>
        <strain evidence="6 7">13-12</strain>
    </source>
</reference>
<dbReference type="GO" id="GO:0005886">
    <property type="term" value="C:plasma membrane"/>
    <property type="evidence" value="ECO:0007669"/>
    <property type="project" value="TreeGrafter"/>
</dbReference>
<organism evidence="6 7">
    <name type="scientific">Photobacterium proteolyticum</name>
    <dbReference type="NCBI Taxonomy" id="1903952"/>
    <lineage>
        <taxon>Bacteria</taxon>
        <taxon>Pseudomonadati</taxon>
        <taxon>Pseudomonadota</taxon>
        <taxon>Gammaproteobacteria</taxon>
        <taxon>Vibrionales</taxon>
        <taxon>Vibrionaceae</taxon>
        <taxon>Photobacterium</taxon>
    </lineage>
</organism>
<feature type="domain" description="GGDEF" evidence="5">
    <location>
        <begin position="519"/>
        <end position="654"/>
    </location>
</feature>
<evidence type="ECO:0000259" key="5">
    <source>
        <dbReference type="PROSITE" id="PS50887"/>
    </source>
</evidence>
<proteinExistence type="predicted"/>
<dbReference type="SMART" id="SM00028">
    <property type="entry name" value="TPR"/>
    <property type="match status" value="5"/>
</dbReference>
<dbReference type="InterPro" id="IPR043128">
    <property type="entry name" value="Rev_trsase/Diguanyl_cyclase"/>
</dbReference>
<comment type="caution">
    <text evidence="6">The sequence shown here is derived from an EMBL/GenBank/DDBJ whole genome shotgun (WGS) entry which is preliminary data.</text>
</comment>
<dbReference type="InterPro" id="IPR019734">
    <property type="entry name" value="TPR_rpt"/>
</dbReference>
<dbReference type="OrthoDB" id="6191081at2"/>
<sequence length="656" mass="74210">MPEPSKLIARFTILLIMLAAVTFSSRSMAGQDSDQPCIHFLKSISSDKEQPLLDLYVQSLVAPKKAEQRLPTVAKKIDPSYSSVRQAIFLLVKYNIEQAEGDNDIKAMSYIRELKQLGEKTGSKWMVAEAWLAEAAELVDKRNYELAESTVAVVADLARELEYSSLLARALKWQGNIYIDRSEYKQGLQSYQNAYEIFLGCGDKLQIARVLSNISTVYIRMEEWGKADHYLSQALDIYHEQAFSNPFAEAILHINGSVITKYLNRPEERVAHINEAMKMAAKTSSYRVKLTALMNLSAMQQDHGMPQEAMESSIACLRLAETYNEPRGIANCNESLAESYLLLNQTDQALEHAFLALDTYEKRKNRKRYIYVSNIIANIYEASGDFKLALKYYKQYAVQGKEYLFDVRRKELFDLQERFEAKEKEHEIVLLKTENSLSSARLAEQEARENMLKVGTVLILIVLYLLYRRYSSISRNNIALEQSNAELATQSMQDPLTRLNNRRYLERWLTTISSRPEQRTALVVLLDIDHFKSINDKLGHDVGDQVLILLAQRVKNASCSGDLSVRWGGEEFVLIINTSEHEADNILACLSSAISEIAFSTSAGDITVTVSMGAVFTASQQQLQSEWDAIMVAADKALYSVKAAGRNGYKLVNYPC</sequence>
<dbReference type="InterPro" id="IPR050469">
    <property type="entry name" value="Diguanylate_Cyclase"/>
</dbReference>
<dbReference type="FunFam" id="3.30.70.270:FF:000001">
    <property type="entry name" value="Diguanylate cyclase domain protein"/>
    <property type="match status" value="1"/>
</dbReference>
<name>A0A1Q9GSQ0_9GAMM</name>
<dbReference type="NCBIfam" id="TIGR00254">
    <property type="entry name" value="GGDEF"/>
    <property type="match status" value="1"/>
</dbReference>
<dbReference type="AlphaFoldDB" id="A0A1Q9GSQ0"/>
<dbReference type="EMBL" id="MJIL01000060">
    <property type="protein sequence ID" value="OLQ77724.1"/>
    <property type="molecule type" value="Genomic_DNA"/>
</dbReference>
<dbReference type="GO" id="GO:0052621">
    <property type="term" value="F:diguanylate cyclase activity"/>
    <property type="evidence" value="ECO:0007669"/>
    <property type="project" value="UniProtKB-EC"/>
</dbReference>
<dbReference type="InterPro" id="IPR011990">
    <property type="entry name" value="TPR-like_helical_dom_sf"/>
</dbReference>
<dbReference type="PANTHER" id="PTHR45138">
    <property type="entry name" value="REGULATORY COMPONENTS OF SENSORY TRANSDUCTION SYSTEM"/>
    <property type="match status" value="1"/>
</dbReference>
<evidence type="ECO:0000256" key="1">
    <source>
        <dbReference type="ARBA" id="ARBA00001946"/>
    </source>
</evidence>
<evidence type="ECO:0000313" key="7">
    <source>
        <dbReference type="Proteomes" id="UP000186905"/>
    </source>
</evidence>